<dbReference type="PANTHER" id="PTHR13633:SF3">
    <property type="entry name" value="MITOCHONDRIAL TRANSCRIPTION RESCUE FACTOR 1"/>
    <property type="match status" value="1"/>
</dbReference>
<dbReference type="PROSITE" id="PS50889">
    <property type="entry name" value="S4"/>
    <property type="match status" value="1"/>
</dbReference>
<dbReference type="Proteomes" id="UP000287296">
    <property type="component" value="Unassembled WGS sequence"/>
</dbReference>
<dbReference type="RefSeq" id="WP_120115230.1">
    <property type="nucleotide sequence ID" value="NZ_BORI01000007.1"/>
</dbReference>
<evidence type="ECO:0000313" key="3">
    <source>
        <dbReference type="EMBL" id="RST60825.1"/>
    </source>
</evidence>
<dbReference type="Pfam" id="PF01479">
    <property type="entry name" value="S4"/>
    <property type="match status" value="1"/>
</dbReference>
<dbReference type="SMART" id="SM00363">
    <property type="entry name" value="S4"/>
    <property type="match status" value="1"/>
</dbReference>
<accession>A0A429XBK2</accession>
<name>A0A429XBK2_SIMTE</name>
<dbReference type="Pfam" id="PF17774">
    <property type="entry name" value="YlmH_RBD"/>
    <property type="match status" value="1"/>
</dbReference>
<dbReference type="GO" id="GO:0003723">
    <property type="term" value="F:RNA binding"/>
    <property type="evidence" value="ECO:0007669"/>
    <property type="project" value="UniProtKB-KW"/>
</dbReference>
<comment type="caution">
    <text evidence="3">The sequence shown here is derived from an EMBL/GenBank/DDBJ whole genome shotgun (WGS) entry which is preliminary data.</text>
</comment>
<dbReference type="InterPro" id="IPR002942">
    <property type="entry name" value="S4_RNA-bd"/>
</dbReference>
<dbReference type="InterPro" id="IPR040591">
    <property type="entry name" value="RqcP2_RBD"/>
</dbReference>
<proteinExistence type="predicted"/>
<feature type="domain" description="RNA-binding S4" evidence="2">
    <location>
        <begin position="182"/>
        <end position="239"/>
    </location>
</feature>
<dbReference type="CDD" id="cd00165">
    <property type="entry name" value="S4"/>
    <property type="match status" value="1"/>
</dbReference>
<keyword evidence="1" id="KW-0694">RNA-binding</keyword>
<organism evidence="3 4">
    <name type="scientific">Siminovitchia terrae</name>
    <name type="common">Bacillus terrae</name>
    <dbReference type="NCBI Taxonomy" id="1914933"/>
    <lineage>
        <taxon>Bacteria</taxon>
        <taxon>Bacillati</taxon>
        <taxon>Bacillota</taxon>
        <taxon>Bacilli</taxon>
        <taxon>Bacillales</taxon>
        <taxon>Bacillaceae</taxon>
        <taxon>Siminovitchia</taxon>
    </lineage>
</organism>
<evidence type="ECO:0000259" key="2">
    <source>
        <dbReference type="SMART" id="SM00363"/>
    </source>
</evidence>
<gene>
    <name evidence="3" type="ORF">D5F11_005630</name>
</gene>
<dbReference type="EMBL" id="QYTW02000003">
    <property type="protein sequence ID" value="RST60825.1"/>
    <property type="molecule type" value="Genomic_DNA"/>
</dbReference>
<dbReference type="InterPro" id="IPR048443">
    <property type="entry name" value="RqcP2_N"/>
</dbReference>
<dbReference type="AlphaFoldDB" id="A0A429XBK2"/>
<dbReference type="PANTHER" id="PTHR13633">
    <property type="entry name" value="MITOCHONDRIAL TRANSCRIPTION RESCUE FACTOR 1"/>
    <property type="match status" value="1"/>
</dbReference>
<protein>
    <submittedName>
        <fullName evidence="3">RNA-binding protein</fullName>
    </submittedName>
</protein>
<dbReference type="InterPro" id="IPR036986">
    <property type="entry name" value="S4_RNA-bd_sf"/>
</dbReference>
<dbReference type="OrthoDB" id="9812787at2"/>
<reference evidence="3 4" key="1">
    <citation type="submission" date="2018-12" db="EMBL/GenBank/DDBJ databases">
        <authorList>
            <person name="Sun L."/>
            <person name="Chen Z."/>
        </authorList>
    </citation>
    <scope>NUCLEOTIDE SEQUENCE [LARGE SCALE GENOMIC DNA]</scope>
    <source>
        <strain evidence="3 4">LMG 29736</strain>
    </source>
</reference>
<dbReference type="InterPro" id="IPR012677">
    <property type="entry name" value="Nucleotide-bd_a/b_plait_sf"/>
</dbReference>
<evidence type="ECO:0000313" key="4">
    <source>
        <dbReference type="Proteomes" id="UP000287296"/>
    </source>
</evidence>
<evidence type="ECO:0000256" key="1">
    <source>
        <dbReference type="PROSITE-ProRule" id="PRU00182"/>
    </source>
</evidence>
<dbReference type="SUPFAM" id="SSF55174">
    <property type="entry name" value="Alpha-L RNA-binding motif"/>
    <property type="match status" value="1"/>
</dbReference>
<dbReference type="Gene3D" id="3.30.70.330">
    <property type="match status" value="1"/>
</dbReference>
<dbReference type="Gene3D" id="3.10.290.10">
    <property type="entry name" value="RNA-binding S4 domain"/>
    <property type="match status" value="1"/>
</dbReference>
<dbReference type="Pfam" id="PF21278">
    <property type="entry name" value="YlmH_1st"/>
    <property type="match status" value="1"/>
</dbReference>
<sequence length="258" mass="30039">MSSIYQHFRPEEKQFIDTVLDWKEQVENTYAPKLTDFLDPRQQFILQSIIGDGVDVRCGFFGGRAQSERKRALLYPEYFQPEEKDFLVGLYEIEYPRKFMKLEHPMVLGSLMSLGVRRDKFGDILVNEDRIQFFSNEEIESFLMTELREIGRASVHLRRIPFEEAIQEPEQWRELEISAASLRLDAIISAAFNLSRQKSQALIAQKLVKLNWKTVENPAAECMEGDLISARRLGRCKIIELLGYTKKSKSRLKIGLLK</sequence>
<dbReference type="Gene3D" id="3.30.1370.160">
    <property type="match status" value="1"/>
</dbReference>